<keyword evidence="1" id="KW-0472">Membrane</keyword>
<dbReference type="Proteomes" id="UP001606303">
    <property type="component" value="Unassembled WGS sequence"/>
</dbReference>
<name>A0ABW7GT17_9BURK</name>
<feature type="transmembrane region" description="Helical" evidence="1">
    <location>
        <begin position="90"/>
        <end position="111"/>
    </location>
</feature>
<comment type="caution">
    <text evidence="2">The sequence shown here is derived from an EMBL/GenBank/DDBJ whole genome shotgun (WGS) entry which is preliminary data.</text>
</comment>
<protein>
    <submittedName>
        <fullName evidence="2">Uncharacterized protein</fullName>
    </submittedName>
</protein>
<accession>A0ABW7GT17</accession>
<gene>
    <name evidence="2" type="ORF">ACG01O_00650</name>
</gene>
<evidence type="ECO:0000313" key="2">
    <source>
        <dbReference type="EMBL" id="MFG6465106.1"/>
    </source>
</evidence>
<dbReference type="EMBL" id="JBIGIB010000001">
    <property type="protein sequence ID" value="MFG6465106.1"/>
    <property type="molecule type" value="Genomic_DNA"/>
</dbReference>
<evidence type="ECO:0000313" key="3">
    <source>
        <dbReference type="Proteomes" id="UP001606303"/>
    </source>
</evidence>
<dbReference type="RefSeq" id="WP_394380043.1">
    <property type="nucleotide sequence ID" value="NZ_JBIGIB010000001.1"/>
</dbReference>
<keyword evidence="3" id="KW-1185">Reference proteome</keyword>
<feature type="transmembrane region" description="Helical" evidence="1">
    <location>
        <begin position="123"/>
        <end position="141"/>
    </location>
</feature>
<keyword evidence="1" id="KW-1133">Transmembrane helix</keyword>
<proteinExistence type="predicted"/>
<organism evidence="2 3">
    <name type="scientific">Pelomonas baiyunensis</name>
    <dbReference type="NCBI Taxonomy" id="3299026"/>
    <lineage>
        <taxon>Bacteria</taxon>
        <taxon>Pseudomonadati</taxon>
        <taxon>Pseudomonadota</taxon>
        <taxon>Betaproteobacteria</taxon>
        <taxon>Burkholderiales</taxon>
        <taxon>Sphaerotilaceae</taxon>
        <taxon>Roseateles</taxon>
    </lineage>
</organism>
<keyword evidence="1" id="KW-0812">Transmembrane</keyword>
<reference evidence="2 3" key="1">
    <citation type="submission" date="2024-08" db="EMBL/GenBank/DDBJ databases">
        <authorList>
            <person name="Lu H."/>
        </authorList>
    </citation>
    <scope>NUCLEOTIDE SEQUENCE [LARGE SCALE GENOMIC DNA]</scope>
    <source>
        <strain evidence="2 3">BYS87W</strain>
    </source>
</reference>
<evidence type="ECO:0000256" key="1">
    <source>
        <dbReference type="SAM" id="Phobius"/>
    </source>
</evidence>
<sequence length="163" mass="17746">MSSINGFGTLYYGWRHAPDGTATATQWACAFWVPLLPLRRQRLRIASNLAQPTLRSHLGGLVVSQTDTYELLDTTPLQLPEIAATLTKTYLGLPALLIGPVLLAGVALLAARQLGLDTTPGSPAFTVYVGLGFVGIVNFLYQAVRAIRRARGWQPRVRTPHQP</sequence>